<dbReference type="Proteomes" id="UP001151760">
    <property type="component" value="Unassembled WGS sequence"/>
</dbReference>
<dbReference type="PANTHER" id="PTHR33067:SF9">
    <property type="entry name" value="RNA-DIRECTED DNA POLYMERASE"/>
    <property type="match status" value="1"/>
</dbReference>
<dbReference type="Gene3D" id="2.40.70.10">
    <property type="entry name" value="Acid Proteases"/>
    <property type="match status" value="1"/>
</dbReference>
<gene>
    <name evidence="2" type="ORF">Tco_0819290</name>
</gene>
<dbReference type="PANTHER" id="PTHR33067">
    <property type="entry name" value="RNA-DIRECTED DNA POLYMERASE-RELATED"/>
    <property type="match status" value="1"/>
</dbReference>
<dbReference type="InterPro" id="IPR021109">
    <property type="entry name" value="Peptidase_aspartic_dom_sf"/>
</dbReference>
<reference evidence="2" key="1">
    <citation type="journal article" date="2022" name="Int. J. Mol. Sci.">
        <title>Draft Genome of Tanacetum Coccineum: Genomic Comparison of Closely Related Tanacetum-Family Plants.</title>
        <authorList>
            <person name="Yamashiro T."/>
            <person name="Shiraishi A."/>
            <person name="Nakayama K."/>
            <person name="Satake H."/>
        </authorList>
    </citation>
    <scope>NUCLEOTIDE SEQUENCE</scope>
</reference>
<dbReference type="CDD" id="cd00303">
    <property type="entry name" value="retropepsin_like"/>
    <property type="match status" value="1"/>
</dbReference>
<name>A0ABQ5A724_9ASTR</name>
<organism evidence="2 3">
    <name type="scientific">Tanacetum coccineum</name>
    <dbReference type="NCBI Taxonomy" id="301880"/>
    <lineage>
        <taxon>Eukaryota</taxon>
        <taxon>Viridiplantae</taxon>
        <taxon>Streptophyta</taxon>
        <taxon>Embryophyta</taxon>
        <taxon>Tracheophyta</taxon>
        <taxon>Spermatophyta</taxon>
        <taxon>Magnoliopsida</taxon>
        <taxon>eudicotyledons</taxon>
        <taxon>Gunneridae</taxon>
        <taxon>Pentapetalae</taxon>
        <taxon>asterids</taxon>
        <taxon>campanulids</taxon>
        <taxon>Asterales</taxon>
        <taxon>Asteraceae</taxon>
        <taxon>Asteroideae</taxon>
        <taxon>Anthemideae</taxon>
        <taxon>Anthemidinae</taxon>
        <taxon>Tanacetum</taxon>
    </lineage>
</organism>
<feature type="compositionally biased region" description="Polar residues" evidence="1">
    <location>
        <begin position="47"/>
        <end position="64"/>
    </location>
</feature>
<reference evidence="2" key="2">
    <citation type="submission" date="2022-01" db="EMBL/GenBank/DDBJ databases">
        <authorList>
            <person name="Yamashiro T."/>
            <person name="Shiraishi A."/>
            <person name="Satake H."/>
            <person name="Nakayama K."/>
        </authorList>
    </citation>
    <scope>NUCLEOTIDE SEQUENCE</scope>
</reference>
<evidence type="ECO:0000256" key="1">
    <source>
        <dbReference type="SAM" id="MobiDB-lite"/>
    </source>
</evidence>
<proteinExistence type="predicted"/>
<accession>A0ABQ5A724</accession>
<dbReference type="EMBL" id="BQNB010012018">
    <property type="protein sequence ID" value="GJS98120.1"/>
    <property type="molecule type" value="Genomic_DNA"/>
</dbReference>
<feature type="region of interest" description="Disordered" evidence="1">
    <location>
        <begin position="44"/>
        <end position="70"/>
    </location>
</feature>
<evidence type="ECO:0000313" key="2">
    <source>
        <dbReference type="EMBL" id="GJS98120.1"/>
    </source>
</evidence>
<keyword evidence="3" id="KW-1185">Reference proteome</keyword>
<comment type="caution">
    <text evidence="2">The sequence shown here is derived from an EMBL/GenBank/DDBJ whole genome shotgun (WGS) entry which is preliminary data.</text>
</comment>
<dbReference type="Pfam" id="PF08284">
    <property type="entry name" value="RVP_2"/>
    <property type="match status" value="1"/>
</dbReference>
<sequence length="407" mass="46948">MKKLKESVHAIRVKCQVCEGHHPDKNCPLNEEVKGIEEVKYGEYGNPLSNHKQQTRGYNSNQSPKDGGGQILTETIKKYIKKASKRQAKQEEWLKTFCHSIEKSQNYHDEIIHSLESRVVTLAKEAKTKTDKNEDCKGIFTNDGTPLYTPFYYSPEEIKYFSANSGFSDDDESKIRLEQHAEEALIHKTMESLKKIKSNRPFFKEIRQSDEYPKYMKDLEQALADLGASISIMPFSMYKRVGIGNLETIKMNIELADNSKCISKGIVRNLLIKIDKFILPIDFIILDILEDFRMPVILGRPLLATAYAKVNVFKKSISIEVGNKKVIFKMKSDLPDVQNESILMIKSNMITEEDELMNIESDLFTYITNTCESCHLLEVDTDLFTYEVETKETYEEIAYMKRPDCFF</sequence>
<evidence type="ECO:0000313" key="3">
    <source>
        <dbReference type="Proteomes" id="UP001151760"/>
    </source>
</evidence>
<protein>
    <submittedName>
        <fullName evidence="2">Zinc knuckle CX2CX4HX4C containing protein</fullName>
    </submittedName>
</protein>